<proteinExistence type="predicted"/>
<dbReference type="AlphaFoldDB" id="A0AAV4A9F4"/>
<accession>A0AAV4A9F4</accession>
<evidence type="ECO:0000313" key="2">
    <source>
        <dbReference type="EMBL" id="GFO02864.1"/>
    </source>
</evidence>
<evidence type="ECO:0000259" key="1">
    <source>
        <dbReference type="SMART" id="SM01126"/>
    </source>
</evidence>
<comment type="caution">
    <text evidence="2">The sequence shown here is derived from an EMBL/GenBank/DDBJ whole genome shotgun (WGS) entry which is preliminary data.</text>
</comment>
<keyword evidence="3" id="KW-1185">Reference proteome</keyword>
<reference evidence="2 3" key="1">
    <citation type="journal article" date="2021" name="Elife">
        <title>Chloroplast acquisition without the gene transfer in kleptoplastic sea slugs, Plakobranchus ocellatus.</title>
        <authorList>
            <person name="Maeda T."/>
            <person name="Takahashi S."/>
            <person name="Yoshida T."/>
            <person name="Shimamura S."/>
            <person name="Takaki Y."/>
            <person name="Nagai Y."/>
            <person name="Toyoda A."/>
            <person name="Suzuki Y."/>
            <person name="Arimoto A."/>
            <person name="Ishii H."/>
            <person name="Satoh N."/>
            <person name="Nishiyama T."/>
            <person name="Hasebe M."/>
            <person name="Maruyama T."/>
            <person name="Minagawa J."/>
            <person name="Obokata J."/>
            <person name="Shigenobu S."/>
        </authorList>
    </citation>
    <scope>NUCLEOTIDE SEQUENCE [LARGE SCALE GENOMIC DNA]</scope>
</reference>
<name>A0AAV4A9F4_9GAST</name>
<organism evidence="2 3">
    <name type="scientific">Plakobranchus ocellatus</name>
    <dbReference type="NCBI Taxonomy" id="259542"/>
    <lineage>
        <taxon>Eukaryota</taxon>
        <taxon>Metazoa</taxon>
        <taxon>Spiralia</taxon>
        <taxon>Lophotrochozoa</taxon>
        <taxon>Mollusca</taxon>
        <taxon>Gastropoda</taxon>
        <taxon>Heterobranchia</taxon>
        <taxon>Euthyneura</taxon>
        <taxon>Panpulmonata</taxon>
        <taxon>Sacoglossa</taxon>
        <taxon>Placobranchoidea</taxon>
        <taxon>Plakobranchidae</taxon>
        <taxon>Plakobranchus</taxon>
    </lineage>
</organism>
<dbReference type="EMBL" id="BLXT01003657">
    <property type="protein sequence ID" value="GFO02864.1"/>
    <property type="molecule type" value="Genomic_DNA"/>
</dbReference>
<feature type="domain" description="ISXO2-like transposase" evidence="1">
    <location>
        <begin position="3"/>
        <end position="126"/>
    </location>
</feature>
<dbReference type="InterPro" id="IPR053164">
    <property type="entry name" value="IS1016-like_transposase"/>
</dbReference>
<evidence type="ECO:0000313" key="3">
    <source>
        <dbReference type="Proteomes" id="UP000735302"/>
    </source>
</evidence>
<sequence>MWATSKNKDGFSVAFAPPREGDFYSIFPDKNAATLLPLIMQHIEPGNIIQTDGLASYNRIVNLPANPPFQHLVVIHDQNFVDPVTGACTNHVQCFWKNCKRRFEHMARVQNSTLEGHLDEFLWRETFGKSGQEALTNILNQLSQWFQLP</sequence>
<dbReference type="Proteomes" id="UP000735302">
    <property type="component" value="Unassembled WGS sequence"/>
</dbReference>
<dbReference type="Pfam" id="PF12762">
    <property type="entry name" value="DDE_Tnp_IS1595"/>
    <property type="match status" value="1"/>
</dbReference>
<dbReference type="PANTHER" id="PTHR47163">
    <property type="entry name" value="DDE_TNP_IS1595 DOMAIN-CONTAINING PROTEIN"/>
    <property type="match status" value="1"/>
</dbReference>
<protein>
    <recommendedName>
        <fullName evidence="1">ISXO2-like transposase domain-containing protein</fullName>
    </recommendedName>
</protein>
<dbReference type="InterPro" id="IPR024445">
    <property type="entry name" value="Tnp_ISXO2-like"/>
</dbReference>
<dbReference type="SMART" id="SM01126">
    <property type="entry name" value="DDE_Tnp_IS1595"/>
    <property type="match status" value="1"/>
</dbReference>
<gene>
    <name evidence="2" type="ORF">PoB_002936900</name>
</gene>
<dbReference type="PANTHER" id="PTHR47163:SF2">
    <property type="entry name" value="SI:DKEY-17M8.2"/>
    <property type="match status" value="1"/>
</dbReference>